<feature type="transmembrane region" description="Helical" evidence="1">
    <location>
        <begin position="142"/>
        <end position="160"/>
    </location>
</feature>
<protein>
    <submittedName>
        <fullName evidence="3">DUF3592 domain-containing protein</fullName>
    </submittedName>
</protein>
<keyword evidence="1" id="KW-0472">Membrane</keyword>
<dbReference type="AlphaFoldDB" id="A0A847TYT6"/>
<dbReference type="GO" id="GO:0016491">
    <property type="term" value="F:oxidoreductase activity"/>
    <property type="evidence" value="ECO:0007669"/>
    <property type="project" value="InterPro"/>
</dbReference>
<accession>A0A847TYT6</accession>
<reference evidence="3" key="1">
    <citation type="submission" date="2019-12" db="EMBL/GenBank/DDBJ databases">
        <title>The whole-genome sequencing of Haloarcula japonica strain pws8.</title>
        <authorList>
            <person name="Verma D.K."/>
            <person name="Gopal K."/>
            <person name="Prasad E.S."/>
        </authorList>
    </citation>
    <scope>NUCLEOTIDE SEQUENCE</scope>
    <source>
        <strain evidence="3">Pws8</strain>
    </source>
</reference>
<feature type="domain" description="DUF3592" evidence="2">
    <location>
        <begin position="51"/>
        <end position="135"/>
    </location>
</feature>
<comment type="caution">
    <text evidence="3">The sequence shown here is derived from an EMBL/GenBank/DDBJ whole genome shotgun (WGS) entry which is preliminary data.</text>
</comment>
<evidence type="ECO:0000256" key="1">
    <source>
        <dbReference type="SAM" id="Phobius"/>
    </source>
</evidence>
<dbReference type="InterPro" id="IPR016161">
    <property type="entry name" value="Ald_DH/histidinol_DH"/>
</dbReference>
<organism evidence="3 4">
    <name type="scientific">Haloarcula rubripromontorii</name>
    <dbReference type="NCBI Taxonomy" id="1705562"/>
    <lineage>
        <taxon>Archaea</taxon>
        <taxon>Methanobacteriati</taxon>
        <taxon>Methanobacteriota</taxon>
        <taxon>Stenosarchaea group</taxon>
        <taxon>Halobacteria</taxon>
        <taxon>Halobacteriales</taxon>
        <taxon>Haloarculaceae</taxon>
        <taxon>Haloarcula</taxon>
    </lineage>
</organism>
<dbReference type="Proteomes" id="UP000610611">
    <property type="component" value="Unassembled WGS sequence"/>
</dbReference>
<evidence type="ECO:0000313" key="4">
    <source>
        <dbReference type="Proteomes" id="UP000610611"/>
    </source>
</evidence>
<dbReference type="Pfam" id="PF12158">
    <property type="entry name" value="DUF3592"/>
    <property type="match status" value="1"/>
</dbReference>
<feature type="transmembrane region" description="Helical" evidence="1">
    <location>
        <begin position="15"/>
        <end position="34"/>
    </location>
</feature>
<dbReference type="EMBL" id="WOWB01000001">
    <property type="protein sequence ID" value="NLV05769.1"/>
    <property type="molecule type" value="Genomic_DNA"/>
</dbReference>
<keyword evidence="1" id="KW-0812">Transmembrane</keyword>
<keyword evidence="1" id="KW-1133">Transmembrane helix</keyword>
<sequence>MSEGTGFSINGPETLRGAVLLVLVGLLMTGYGAYDYAQQSSALTNAVEVDAELVEKGVETSSGGRRSGVSHRPTVRYTYEYDGTAYTSTNVFPANIAPTYDTEDAARSVLNGYETGATVTVYVPPGDPDDAYLKHQESNAPLLAVGIGLFFVIFSGVSAVRHL</sequence>
<proteinExistence type="predicted"/>
<evidence type="ECO:0000259" key="2">
    <source>
        <dbReference type="Pfam" id="PF12158"/>
    </source>
</evidence>
<dbReference type="SUPFAM" id="SSF53720">
    <property type="entry name" value="ALDH-like"/>
    <property type="match status" value="1"/>
</dbReference>
<gene>
    <name evidence="3" type="ORF">GOC83_06405</name>
</gene>
<dbReference type="InterPro" id="IPR021994">
    <property type="entry name" value="DUF3592"/>
</dbReference>
<dbReference type="RefSeq" id="WP_170083034.1">
    <property type="nucleotide sequence ID" value="NZ_JAWJXX010000016.1"/>
</dbReference>
<evidence type="ECO:0000313" key="3">
    <source>
        <dbReference type="EMBL" id="NLV05769.1"/>
    </source>
</evidence>
<name>A0A847TYT6_9EURY</name>